<evidence type="ECO:0000313" key="2">
    <source>
        <dbReference type="Proteomes" id="UP001143910"/>
    </source>
</evidence>
<proteinExistence type="predicted"/>
<reference evidence="1" key="1">
    <citation type="submission" date="2022-08" db="EMBL/GenBank/DDBJ databases">
        <title>Genome Sequence of Lecanicillium fungicola.</title>
        <authorList>
            <person name="Buettner E."/>
        </authorList>
    </citation>
    <scope>NUCLEOTIDE SEQUENCE</scope>
    <source>
        <strain evidence="1">Babe33</strain>
    </source>
</reference>
<accession>A0ACC1NIV1</accession>
<dbReference type="EMBL" id="JANJQO010000338">
    <property type="protein sequence ID" value="KAJ2978842.1"/>
    <property type="molecule type" value="Genomic_DNA"/>
</dbReference>
<keyword evidence="2" id="KW-1185">Reference proteome</keyword>
<protein>
    <submittedName>
        <fullName evidence="1">Uncharacterized protein</fullName>
    </submittedName>
</protein>
<evidence type="ECO:0000313" key="1">
    <source>
        <dbReference type="EMBL" id="KAJ2978842.1"/>
    </source>
</evidence>
<gene>
    <name evidence="1" type="ORF">NQ176_g3592</name>
</gene>
<comment type="caution">
    <text evidence="1">The sequence shown here is derived from an EMBL/GenBank/DDBJ whole genome shotgun (WGS) entry which is preliminary data.</text>
</comment>
<dbReference type="Proteomes" id="UP001143910">
    <property type="component" value="Unassembled WGS sequence"/>
</dbReference>
<sequence>MFNFLSRPFQSQPRAAGSDRDRRTGSRDLPHDPVHQLQVLFSELGFNKIASDIDDIPISAQKALALKLQGNTPVADLDEVEIKTPPQGKSATTIREVDIGGVKLQKTGQKEEDRSAQGKRLLELEAQLRLADEEVRDLKEREQKLLVSILDNSAGEETLDSDVIQSFRSLRQQIQRLANNRAYANSGRATCPYVPEYDESDQFYDAWQAEARKDRIIKMRVQMFQILYDHILGHNSFGVSAAPSASRAERREFFHIDSTLSHFETLLQSRRVPDNLVTDWRVTTLKCVRLGNLTEDLGTDMAQYMYSYFERMIAEDMDSSELKTLHARFLQLCQDAIKLRLLMRGSREGYECVKLRSGADLAANEYIAEVFAVFRGDDDEMGDKIKLTMFGALVKHPKYRGEGELVLDKAHVVMGRRSSEDEQ</sequence>
<organism evidence="1 2">
    <name type="scientific">Zarea fungicola</name>
    <dbReference type="NCBI Taxonomy" id="93591"/>
    <lineage>
        <taxon>Eukaryota</taxon>
        <taxon>Fungi</taxon>
        <taxon>Dikarya</taxon>
        <taxon>Ascomycota</taxon>
        <taxon>Pezizomycotina</taxon>
        <taxon>Sordariomycetes</taxon>
        <taxon>Hypocreomycetidae</taxon>
        <taxon>Hypocreales</taxon>
        <taxon>Cordycipitaceae</taxon>
        <taxon>Zarea</taxon>
    </lineage>
</organism>
<name>A0ACC1NIV1_9HYPO</name>